<dbReference type="AlphaFoldDB" id="L5K9C5"/>
<sequence>MATSRRVPGDRTAPEQGLQPPTTRLFTPLSLNPKGCKTQLALAGLPPTTPLSTVGRPNRNIHKGLDRKVGSSECQQRCQDGYAEGSEVGNVNSSEGDENGSPGEVTSELCARDWWELGKKQGGEKGASIGWRVGKGDTCTER</sequence>
<dbReference type="EMBL" id="KB030944">
    <property type="protein sequence ID" value="ELK07942.1"/>
    <property type="molecule type" value="Genomic_DNA"/>
</dbReference>
<organism evidence="2 3">
    <name type="scientific">Pteropus alecto</name>
    <name type="common">Black flying fox</name>
    <dbReference type="NCBI Taxonomy" id="9402"/>
    <lineage>
        <taxon>Eukaryota</taxon>
        <taxon>Metazoa</taxon>
        <taxon>Chordata</taxon>
        <taxon>Craniata</taxon>
        <taxon>Vertebrata</taxon>
        <taxon>Euteleostomi</taxon>
        <taxon>Mammalia</taxon>
        <taxon>Eutheria</taxon>
        <taxon>Laurasiatheria</taxon>
        <taxon>Chiroptera</taxon>
        <taxon>Yinpterochiroptera</taxon>
        <taxon>Pteropodoidea</taxon>
        <taxon>Pteropodidae</taxon>
        <taxon>Pteropodinae</taxon>
        <taxon>Pteropus</taxon>
    </lineage>
</organism>
<evidence type="ECO:0000256" key="1">
    <source>
        <dbReference type="SAM" id="MobiDB-lite"/>
    </source>
</evidence>
<dbReference type="InParanoid" id="L5K9C5"/>
<feature type="region of interest" description="Disordered" evidence="1">
    <location>
        <begin position="121"/>
        <end position="142"/>
    </location>
</feature>
<gene>
    <name evidence="2" type="ORF">PAL_GLEAN10007189</name>
</gene>
<protein>
    <submittedName>
        <fullName evidence="2">Uncharacterized protein</fullName>
    </submittedName>
</protein>
<evidence type="ECO:0000313" key="3">
    <source>
        <dbReference type="Proteomes" id="UP000010552"/>
    </source>
</evidence>
<accession>L5K9C5</accession>
<evidence type="ECO:0000313" key="2">
    <source>
        <dbReference type="EMBL" id="ELK07942.1"/>
    </source>
</evidence>
<proteinExistence type="predicted"/>
<keyword evidence="3" id="KW-1185">Reference proteome</keyword>
<feature type="region of interest" description="Disordered" evidence="1">
    <location>
        <begin position="1"/>
        <end position="108"/>
    </location>
</feature>
<name>L5K9C5_PTEAL</name>
<dbReference type="Proteomes" id="UP000010552">
    <property type="component" value="Unassembled WGS sequence"/>
</dbReference>
<feature type="compositionally biased region" description="Low complexity" evidence="1">
    <location>
        <begin position="38"/>
        <end position="53"/>
    </location>
</feature>
<reference evidence="3" key="1">
    <citation type="journal article" date="2013" name="Science">
        <title>Comparative analysis of bat genomes provides insight into the evolution of flight and immunity.</title>
        <authorList>
            <person name="Zhang G."/>
            <person name="Cowled C."/>
            <person name="Shi Z."/>
            <person name="Huang Z."/>
            <person name="Bishop-Lilly K.A."/>
            <person name="Fang X."/>
            <person name="Wynne J.W."/>
            <person name="Xiong Z."/>
            <person name="Baker M.L."/>
            <person name="Zhao W."/>
            <person name="Tachedjian M."/>
            <person name="Zhu Y."/>
            <person name="Zhou P."/>
            <person name="Jiang X."/>
            <person name="Ng J."/>
            <person name="Yang L."/>
            <person name="Wu L."/>
            <person name="Xiao J."/>
            <person name="Feng Y."/>
            <person name="Chen Y."/>
            <person name="Sun X."/>
            <person name="Zhang Y."/>
            <person name="Marsh G.A."/>
            <person name="Crameri G."/>
            <person name="Broder C.C."/>
            <person name="Frey K.G."/>
            <person name="Wang L.F."/>
            <person name="Wang J."/>
        </authorList>
    </citation>
    <scope>NUCLEOTIDE SEQUENCE [LARGE SCALE GENOMIC DNA]</scope>
</reference>